<evidence type="ECO:0000259" key="3">
    <source>
        <dbReference type="Pfam" id="PF21939"/>
    </source>
</evidence>
<dbReference type="Pfam" id="PF12571">
    <property type="entry name" value="Phage_tail_fib"/>
    <property type="match status" value="1"/>
</dbReference>
<evidence type="ECO:0000259" key="2">
    <source>
        <dbReference type="Pfam" id="PF12571"/>
    </source>
</evidence>
<sequence length="438" mass="47527">MKYFALLTEIGENLLAQATALGTKLELTQMAVGDGNGQLPTPDPKQTKLVAEKRRGAINTLFVDEKNKNQIVAEQIIPEKEGGWWIREIGLFDKSDNLIAVANCPETYKPQLSEGSGRTQTIRMILIVSHTESVALKIDPSVVLATREYVDKAIEVQDKKINDIMNKKLAKTDVVQETGSAIDKIMSQNACTINFAKKNSQEQFNAGGIIINYGNPTLKFQTTYDNSYTIFELDPDKKVFKLDYRNPDNTLKNSVTFPTKSGTLALVSDLTATLYPIGIAIFFAQNKNPNQLFPGTKWQYTGENKTIRLAKADGSDILKTGGADTIKLTEAQLPAHGHAFSGTTNSFDYGTKTTSTTGEHAHNYTNKSKSTGSSGNSWSAASLESVNATTSASGNHVHTVAIGAHNHTVSGTTGKTGAASAITITNAFVTLMCWYRVS</sequence>
<name>A0AA95GEC2_9GAMM</name>
<feature type="region of interest" description="Disordered" evidence="1">
    <location>
        <begin position="353"/>
        <end position="379"/>
    </location>
</feature>
<evidence type="ECO:0000313" key="5">
    <source>
        <dbReference type="Proteomes" id="UP001177597"/>
    </source>
</evidence>
<organism evidence="4 5">
    <name type="scientific">Arsenophonus nasoniae</name>
    <name type="common">son-killer infecting Nasonia vitripennis</name>
    <dbReference type="NCBI Taxonomy" id="638"/>
    <lineage>
        <taxon>Bacteria</taxon>
        <taxon>Pseudomonadati</taxon>
        <taxon>Pseudomonadota</taxon>
        <taxon>Gammaproteobacteria</taxon>
        <taxon>Enterobacterales</taxon>
        <taxon>Morganellaceae</taxon>
        <taxon>Arsenophonus</taxon>
    </lineage>
</organism>
<evidence type="ECO:0000313" key="4">
    <source>
        <dbReference type="EMBL" id="WGL95304.1"/>
    </source>
</evidence>
<dbReference type="AlphaFoldDB" id="A0AA95GEC2"/>
<dbReference type="InterPro" id="IPR051934">
    <property type="entry name" value="Phage_Tail_Fiber_Structural"/>
</dbReference>
<dbReference type="Pfam" id="PF21939">
    <property type="entry name" value="Gp10_C"/>
    <property type="match status" value="1"/>
</dbReference>
<dbReference type="EMBL" id="CP123498">
    <property type="protein sequence ID" value="WGL95304.1"/>
    <property type="molecule type" value="Genomic_DNA"/>
</dbReference>
<dbReference type="PANTHER" id="PTHR35191:SF1">
    <property type="entry name" value="PROPHAGE SIDE TAIL FIBER PROTEIN HOMOLOG STFQ-RELATED"/>
    <property type="match status" value="1"/>
</dbReference>
<dbReference type="InterPro" id="IPR053827">
    <property type="entry name" value="Gp10_C"/>
</dbReference>
<gene>
    <name evidence="4" type="ORF">QE207_16915</name>
</gene>
<feature type="compositionally biased region" description="Low complexity" evidence="1">
    <location>
        <begin position="365"/>
        <end position="379"/>
    </location>
</feature>
<dbReference type="InterPro" id="IPR022225">
    <property type="entry name" value="Phage_tail_fibre_N"/>
</dbReference>
<dbReference type="Proteomes" id="UP001177597">
    <property type="component" value="Chromosome"/>
</dbReference>
<evidence type="ECO:0000256" key="1">
    <source>
        <dbReference type="SAM" id="MobiDB-lite"/>
    </source>
</evidence>
<reference evidence="4" key="1">
    <citation type="submission" date="2023-04" db="EMBL/GenBank/DDBJ databases">
        <title>Genome dynamics across the evolutionary transition to endosymbiosis.</title>
        <authorList>
            <person name="Siozios S."/>
            <person name="Nadal-Jimenez P."/>
            <person name="Azagi T."/>
            <person name="Sprong H."/>
            <person name="Frost C.L."/>
            <person name="Parratt S.R."/>
            <person name="Taylor G."/>
            <person name="Brettell L."/>
            <person name="Lew K.C."/>
            <person name="Croft L."/>
            <person name="King K.C."/>
            <person name="Brockhurst M.A."/>
            <person name="Hypsa V."/>
            <person name="Novakova E."/>
            <person name="Darby A.C."/>
            <person name="Hurst G.D.D."/>
        </authorList>
    </citation>
    <scope>NUCLEOTIDE SEQUENCE</scope>
    <source>
        <strain evidence="4">AIh</strain>
    </source>
</reference>
<feature type="domain" description="Phage tail fibre protein N-terminal" evidence="2">
    <location>
        <begin position="2"/>
        <end position="147"/>
    </location>
</feature>
<dbReference type="RefSeq" id="WP_280629282.1">
    <property type="nucleotide sequence ID" value="NZ_CP123498.1"/>
</dbReference>
<proteinExistence type="predicted"/>
<protein>
    <submittedName>
        <fullName evidence="4">Phage tail protein</fullName>
    </submittedName>
</protein>
<feature type="domain" description="Baseplate structural protein Gp10 C-terminal" evidence="3">
    <location>
        <begin position="272"/>
        <end position="437"/>
    </location>
</feature>
<dbReference type="PANTHER" id="PTHR35191">
    <property type="entry name" value="PROPHAGE SIDE TAIL FIBER PROTEIN HOMOLOG STFQ-RELATED"/>
    <property type="match status" value="1"/>
</dbReference>
<accession>A0AA95GEC2</accession>